<feature type="transmembrane region" description="Helical" evidence="1">
    <location>
        <begin position="59"/>
        <end position="80"/>
    </location>
</feature>
<dbReference type="Proteomes" id="UP000440513">
    <property type="component" value="Unassembled WGS sequence"/>
</dbReference>
<feature type="transmembrane region" description="Helical" evidence="1">
    <location>
        <begin position="129"/>
        <end position="147"/>
    </location>
</feature>
<name>A0A7X2P2I8_9FIRM</name>
<accession>A0A7X2P2I8</accession>
<gene>
    <name evidence="2" type="ORF">FYJ57_06070</name>
</gene>
<comment type="caution">
    <text evidence="2">The sequence shown here is derived from an EMBL/GenBank/DDBJ whole genome shotgun (WGS) entry which is preliminary data.</text>
</comment>
<dbReference type="PANTHER" id="PTHR38450">
    <property type="entry name" value="STAGE V SPORULATION PROTEIN AC-RELATED"/>
    <property type="match status" value="1"/>
</dbReference>
<sequence length="150" mass="16186">MQKDREKQQLYEEYVKKVTPTHSLPANMVKAFLVGGLICVSGQAVTEWALAAGMDEKTAGTWCSIALIFLSALTTGMNLYPRLAKWGGAGTLVPITGFANSVAAPAVEYRKEGQVFGIGSKIFTIAGPVILYGVLTSWALGLIQYVAERW</sequence>
<organism evidence="2 3">
    <name type="scientific">Oliverpabstia intestinalis</name>
    <dbReference type="NCBI Taxonomy" id="2606633"/>
    <lineage>
        <taxon>Bacteria</taxon>
        <taxon>Bacillati</taxon>
        <taxon>Bacillota</taxon>
        <taxon>Clostridia</taxon>
        <taxon>Lachnospirales</taxon>
        <taxon>Lachnospiraceae</taxon>
        <taxon>Oliverpabstia</taxon>
    </lineage>
</organism>
<dbReference type="InterPro" id="IPR005562">
    <property type="entry name" value="SpoVA"/>
</dbReference>
<keyword evidence="1" id="KW-0472">Membrane</keyword>
<keyword evidence="1" id="KW-0812">Transmembrane</keyword>
<protein>
    <submittedName>
        <fullName evidence="2">SpoVA/SpoVAEb family sporulation membrane protein</fullName>
    </submittedName>
</protein>
<dbReference type="RefSeq" id="WP_154432037.1">
    <property type="nucleotide sequence ID" value="NZ_JBQHRL010000003.1"/>
</dbReference>
<dbReference type="EMBL" id="VUMS01000009">
    <property type="protein sequence ID" value="MST66301.1"/>
    <property type="molecule type" value="Genomic_DNA"/>
</dbReference>
<proteinExistence type="predicted"/>
<evidence type="ECO:0000313" key="3">
    <source>
        <dbReference type="Proteomes" id="UP000440513"/>
    </source>
</evidence>
<keyword evidence="3" id="KW-1185">Reference proteome</keyword>
<dbReference type="AlphaFoldDB" id="A0A7X2P2I8"/>
<reference evidence="2 3" key="1">
    <citation type="submission" date="2019-08" db="EMBL/GenBank/DDBJ databases">
        <title>In-depth cultivation of the pig gut microbiome towards novel bacterial diversity and tailored functional studies.</title>
        <authorList>
            <person name="Wylensek D."/>
            <person name="Hitch T.C.A."/>
            <person name="Clavel T."/>
        </authorList>
    </citation>
    <scope>NUCLEOTIDE SEQUENCE [LARGE SCALE GENOMIC DNA]</scope>
    <source>
        <strain evidence="2 3">BSM-380-WT-5A</strain>
    </source>
</reference>
<feature type="transmembrane region" description="Helical" evidence="1">
    <location>
        <begin position="31"/>
        <end position="53"/>
    </location>
</feature>
<evidence type="ECO:0000313" key="2">
    <source>
        <dbReference type="EMBL" id="MST66301.1"/>
    </source>
</evidence>
<dbReference type="PANTHER" id="PTHR38450:SF1">
    <property type="entry name" value="STAGE V SPORULATION PROTEIN AC"/>
    <property type="match status" value="1"/>
</dbReference>
<dbReference type="Pfam" id="PF03862">
    <property type="entry name" value="SpoVAC_SpoVAEB"/>
    <property type="match status" value="1"/>
</dbReference>
<evidence type="ECO:0000256" key="1">
    <source>
        <dbReference type="SAM" id="Phobius"/>
    </source>
</evidence>
<keyword evidence="1" id="KW-1133">Transmembrane helix</keyword>